<dbReference type="PANTHER" id="PTHR30055">
    <property type="entry name" value="HTH-TYPE TRANSCRIPTIONAL REGULATOR RUTR"/>
    <property type="match status" value="1"/>
</dbReference>
<evidence type="ECO:0000256" key="1">
    <source>
        <dbReference type="ARBA" id="ARBA00023125"/>
    </source>
</evidence>
<proteinExistence type="predicted"/>
<dbReference type="PROSITE" id="PS50977">
    <property type="entry name" value="HTH_TETR_2"/>
    <property type="match status" value="1"/>
</dbReference>
<protein>
    <submittedName>
        <fullName evidence="4">TetR/AcrR family transcriptional regulator</fullName>
    </submittedName>
</protein>
<dbReference type="InterPro" id="IPR036271">
    <property type="entry name" value="Tet_transcr_reg_TetR-rel_C_sf"/>
</dbReference>
<dbReference type="InterPro" id="IPR001647">
    <property type="entry name" value="HTH_TetR"/>
</dbReference>
<dbReference type="Gene3D" id="1.10.357.10">
    <property type="entry name" value="Tetracycline Repressor, domain 2"/>
    <property type="match status" value="1"/>
</dbReference>
<organism evidence="4 5">
    <name type="scientific">Microbacterium terregens</name>
    <dbReference type="NCBI Taxonomy" id="69363"/>
    <lineage>
        <taxon>Bacteria</taxon>
        <taxon>Bacillati</taxon>
        <taxon>Actinomycetota</taxon>
        <taxon>Actinomycetes</taxon>
        <taxon>Micrococcales</taxon>
        <taxon>Microbacteriaceae</taxon>
        <taxon>Microbacterium</taxon>
    </lineage>
</organism>
<dbReference type="InterPro" id="IPR039536">
    <property type="entry name" value="TetR_C_Proteobacteria"/>
</dbReference>
<dbReference type="SUPFAM" id="SSF48498">
    <property type="entry name" value="Tetracyclin repressor-like, C-terminal domain"/>
    <property type="match status" value="1"/>
</dbReference>
<dbReference type="InterPro" id="IPR009057">
    <property type="entry name" value="Homeodomain-like_sf"/>
</dbReference>
<reference evidence="4 5" key="1">
    <citation type="submission" date="2024-09" db="EMBL/GenBank/DDBJ databases">
        <authorList>
            <person name="Sun Q."/>
            <person name="Mori K."/>
        </authorList>
    </citation>
    <scope>NUCLEOTIDE SEQUENCE [LARGE SCALE GENOMIC DNA]</scope>
    <source>
        <strain evidence="4 5">JCM 1342</strain>
    </source>
</reference>
<dbReference type="EMBL" id="JBHMBE010000003">
    <property type="protein sequence ID" value="MFB9646568.1"/>
    <property type="molecule type" value="Genomic_DNA"/>
</dbReference>
<keyword evidence="1 2" id="KW-0238">DNA-binding</keyword>
<evidence type="ECO:0000313" key="4">
    <source>
        <dbReference type="EMBL" id="MFB9646568.1"/>
    </source>
</evidence>
<comment type="caution">
    <text evidence="4">The sequence shown here is derived from an EMBL/GenBank/DDBJ whole genome shotgun (WGS) entry which is preliminary data.</text>
</comment>
<dbReference type="Proteomes" id="UP001589611">
    <property type="component" value="Unassembled WGS sequence"/>
</dbReference>
<dbReference type="PANTHER" id="PTHR30055:SF146">
    <property type="entry name" value="HTH-TYPE TRANSCRIPTIONAL DUAL REGULATOR CECR"/>
    <property type="match status" value="1"/>
</dbReference>
<feature type="DNA-binding region" description="H-T-H motif" evidence="2">
    <location>
        <begin position="15"/>
        <end position="34"/>
    </location>
</feature>
<evidence type="ECO:0000259" key="3">
    <source>
        <dbReference type="PROSITE" id="PS50977"/>
    </source>
</evidence>
<keyword evidence="5" id="KW-1185">Reference proteome</keyword>
<dbReference type="InterPro" id="IPR050109">
    <property type="entry name" value="HTH-type_TetR-like_transc_reg"/>
</dbReference>
<gene>
    <name evidence="4" type="ORF">ACFFPJ_12270</name>
</gene>
<dbReference type="RefSeq" id="WP_344713529.1">
    <property type="nucleotide sequence ID" value="NZ_BAAAWH010000001.1"/>
</dbReference>
<dbReference type="Pfam" id="PF00440">
    <property type="entry name" value="TetR_N"/>
    <property type="match status" value="1"/>
</dbReference>
<sequence length="209" mass="22564">MAERQFLSIGYESVTMESIARESGVAKQTLYSHFGSKRELFLALVTAKTEAAAKSVLSPAPRIIDAGSARSQLRDVLVAQLSAVMTSEMIALRRLVIGEMTRSPELARALYEHGPRQAVNSLAAVVAEMNELGVVRIEHVHQAATHLNWLVMGEPVNRAMLIGDSGIPSPPEIEAQVDAALDVFFNAFGTMEDTGGASSAPTRIPRHRS</sequence>
<dbReference type="SUPFAM" id="SSF46689">
    <property type="entry name" value="Homeodomain-like"/>
    <property type="match status" value="1"/>
</dbReference>
<feature type="domain" description="HTH tetR-type" evidence="3">
    <location>
        <begin position="1"/>
        <end position="52"/>
    </location>
</feature>
<evidence type="ECO:0000256" key="2">
    <source>
        <dbReference type="PROSITE-ProRule" id="PRU00335"/>
    </source>
</evidence>
<accession>A0ABV5T1T2</accession>
<name>A0ABV5T1T2_9MICO</name>
<dbReference type="Pfam" id="PF14246">
    <property type="entry name" value="TetR_C_7"/>
    <property type="match status" value="1"/>
</dbReference>
<evidence type="ECO:0000313" key="5">
    <source>
        <dbReference type="Proteomes" id="UP001589611"/>
    </source>
</evidence>